<feature type="compositionally biased region" description="Polar residues" evidence="1">
    <location>
        <begin position="97"/>
        <end position="125"/>
    </location>
</feature>
<feature type="region of interest" description="Disordered" evidence="1">
    <location>
        <begin position="1"/>
        <end position="131"/>
    </location>
</feature>
<dbReference type="Proteomes" id="UP000530038">
    <property type="component" value="Unassembled WGS sequence"/>
</dbReference>
<comment type="caution">
    <text evidence="2">The sequence shown here is derived from an EMBL/GenBank/DDBJ whole genome shotgun (WGS) entry which is preliminary data.</text>
</comment>
<dbReference type="RefSeq" id="WP_181838337.1">
    <property type="nucleotide sequence ID" value="NZ_JACERK010000017.1"/>
</dbReference>
<sequence length="193" mass="19722">MATKKDKPADEKTSAEQQAASIPDGTGAQGGTPTPENGKPSGDGAEDGSGGESADADSKSNGTTVPTGGDDSNSTESTANAEGGEMVNATVNVLPADSQSNGTTVPDGGDTTNSSVTSPPDNSGDNKMASDLLPDGRLVIQFLGPHHRYSRGDKAAFNVDYAEPLIVRGIACLPRDYAKHQKGRVKDDYDLGI</sequence>
<organism evidence="2 3">
    <name type="scientific">Pectobacterium aroidearum</name>
    <dbReference type="NCBI Taxonomy" id="1201031"/>
    <lineage>
        <taxon>Bacteria</taxon>
        <taxon>Pseudomonadati</taxon>
        <taxon>Pseudomonadota</taxon>
        <taxon>Gammaproteobacteria</taxon>
        <taxon>Enterobacterales</taxon>
        <taxon>Pectobacteriaceae</taxon>
        <taxon>Pectobacterium</taxon>
    </lineage>
</organism>
<reference evidence="2 3" key="1">
    <citation type="submission" date="2020-07" db="EMBL/GenBank/DDBJ databases">
        <title>Characterization of Pectobacterium aroidearum strains causing soft rot on Amorphophallus konjac.</title>
        <authorList>
            <person name="Xie H."/>
        </authorList>
    </citation>
    <scope>NUCLEOTIDE SEQUENCE [LARGE SCALE GENOMIC DNA]</scope>
    <source>
        <strain evidence="2 3">MY10</strain>
    </source>
</reference>
<proteinExistence type="predicted"/>
<keyword evidence="3" id="KW-1185">Reference proteome</keyword>
<accession>A0ABR5ZJM0</accession>
<feature type="compositionally biased region" description="Polar residues" evidence="1">
    <location>
        <begin position="59"/>
        <end position="80"/>
    </location>
</feature>
<evidence type="ECO:0000313" key="3">
    <source>
        <dbReference type="Proteomes" id="UP000530038"/>
    </source>
</evidence>
<feature type="compositionally biased region" description="Basic and acidic residues" evidence="1">
    <location>
        <begin position="1"/>
        <end position="14"/>
    </location>
</feature>
<dbReference type="EMBL" id="JACERK010000017">
    <property type="protein sequence ID" value="MBA5234759.1"/>
    <property type="molecule type" value="Genomic_DNA"/>
</dbReference>
<name>A0ABR5ZJM0_9GAMM</name>
<evidence type="ECO:0000313" key="2">
    <source>
        <dbReference type="EMBL" id="MBA5234759.1"/>
    </source>
</evidence>
<evidence type="ECO:0000256" key="1">
    <source>
        <dbReference type="SAM" id="MobiDB-lite"/>
    </source>
</evidence>
<gene>
    <name evidence="2" type="ORF">H2Y56_22010</name>
</gene>
<protein>
    <submittedName>
        <fullName evidence="2">Uncharacterized protein</fullName>
    </submittedName>
</protein>